<dbReference type="InterPro" id="IPR006626">
    <property type="entry name" value="PbH1"/>
</dbReference>
<dbReference type="Proteomes" id="UP000321436">
    <property type="component" value="Unassembled WGS sequence"/>
</dbReference>
<evidence type="ECO:0000313" key="3">
    <source>
        <dbReference type="EMBL" id="GEP94705.1"/>
    </source>
</evidence>
<dbReference type="Gene3D" id="2.60.120.260">
    <property type="entry name" value="Galactose-binding domain-like"/>
    <property type="match status" value="1"/>
</dbReference>
<proteinExistence type="predicted"/>
<dbReference type="InterPro" id="IPR011050">
    <property type="entry name" value="Pectin_lyase_fold/virulence"/>
</dbReference>
<evidence type="ECO:0000256" key="1">
    <source>
        <dbReference type="ARBA" id="ARBA00022729"/>
    </source>
</evidence>
<dbReference type="SMART" id="SM00710">
    <property type="entry name" value="PbH1"/>
    <property type="match status" value="6"/>
</dbReference>
<dbReference type="PANTHER" id="PTHR36453:SF1">
    <property type="entry name" value="RIGHT HANDED BETA HELIX DOMAIN-CONTAINING PROTEIN"/>
    <property type="match status" value="1"/>
</dbReference>
<organism evidence="3 4">
    <name type="scientific">Chitinophaga cymbidii</name>
    <dbReference type="NCBI Taxonomy" id="1096750"/>
    <lineage>
        <taxon>Bacteria</taxon>
        <taxon>Pseudomonadati</taxon>
        <taxon>Bacteroidota</taxon>
        <taxon>Chitinophagia</taxon>
        <taxon>Chitinophagales</taxon>
        <taxon>Chitinophagaceae</taxon>
        <taxon>Chitinophaga</taxon>
    </lineage>
</organism>
<dbReference type="AlphaFoldDB" id="A0A512RG86"/>
<dbReference type="SUPFAM" id="SSF49785">
    <property type="entry name" value="Galactose-binding domain-like"/>
    <property type="match status" value="1"/>
</dbReference>
<dbReference type="InterPro" id="IPR006584">
    <property type="entry name" value="Cellulose-bd_IV"/>
</dbReference>
<evidence type="ECO:0000259" key="2">
    <source>
        <dbReference type="PROSITE" id="PS51175"/>
    </source>
</evidence>
<protein>
    <recommendedName>
        <fullName evidence="2">CBM6 domain-containing protein</fullName>
    </recommendedName>
</protein>
<dbReference type="Gene3D" id="2.160.20.10">
    <property type="entry name" value="Single-stranded right-handed beta-helix, Pectin lyase-like"/>
    <property type="match status" value="1"/>
</dbReference>
<keyword evidence="4" id="KW-1185">Reference proteome</keyword>
<dbReference type="InterPro" id="IPR012334">
    <property type="entry name" value="Pectin_lyas_fold"/>
</dbReference>
<dbReference type="GO" id="GO:0030246">
    <property type="term" value="F:carbohydrate binding"/>
    <property type="evidence" value="ECO:0007669"/>
    <property type="project" value="InterPro"/>
</dbReference>
<keyword evidence="1" id="KW-0732">Signal</keyword>
<comment type="caution">
    <text evidence="3">The sequence shown here is derived from an EMBL/GenBank/DDBJ whole genome shotgun (WGS) entry which is preliminary data.</text>
</comment>
<dbReference type="InterPro" id="IPR005084">
    <property type="entry name" value="CBM6"/>
</dbReference>
<dbReference type="InterPro" id="IPR008979">
    <property type="entry name" value="Galactose-bd-like_sf"/>
</dbReference>
<dbReference type="EMBL" id="BKAU01000001">
    <property type="protein sequence ID" value="GEP94705.1"/>
    <property type="molecule type" value="Genomic_DNA"/>
</dbReference>
<evidence type="ECO:0000313" key="4">
    <source>
        <dbReference type="Proteomes" id="UP000321436"/>
    </source>
</evidence>
<dbReference type="SUPFAM" id="SSF51126">
    <property type="entry name" value="Pectin lyase-like"/>
    <property type="match status" value="1"/>
</dbReference>
<dbReference type="CDD" id="cd04084">
    <property type="entry name" value="CBM6_xylanase-like"/>
    <property type="match status" value="1"/>
</dbReference>
<name>A0A512RG86_9BACT</name>
<feature type="domain" description="CBM6" evidence="2">
    <location>
        <begin position="466"/>
        <end position="586"/>
    </location>
</feature>
<dbReference type="PROSITE" id="PS51175">
    <property type="entry name" value="CBM6"/>
    <property type="match status" value="1"/>
</dbReference>
<accession>A0A512RG86</accession>
<sequence length="586" mass="63426">MKLLNLMFVCYCCMSCSDRTIFIGLKDKLSHASSTACWSEIDSAAFYVSPEGNDANDGTIEAPFLTLERARTAMRASSVKTTYLRAGEYARSATFILDSSDNGQTWKTFPGDPVNSAIIDGNGIQDVIDILGGSHILIEGLLVRDFTSRGIGVHGGRGWSNAAPYFNVTYGPATHNTIRNNIVEDGNVPSPGWDRAGINTEGTVPHTRILNNVIRNTTGYGIGVWSLQTGDDISGTEVRNNVLLNTCITARDGAAIYTNERTLLSDSIFIENNFIRDYGQFDNYVRAVYLDDHTSNTTVRGNVMAGTGRQPILVHGGYNNIITGNILDIGNTGKLAVLNYAIRGTATMTGNRFEKNIIISSYAIDSAGGAYLKTGAVVKPVIQHNLYYNYSTGIVNTGGYHYEMKDSFPVQGDPGLSGWTYTFSPTSFAFQSPVSFPDLLRNWGPPGYTIPNTGTSPSCLLPGSDAIYRHAESFDDMLGIQHKGMYIGSCDHNDWVKFNQVDLKTGYTQFTARFGVTAANAGKKIQVRLGSPTGTLIAELTTASTGGYDKLEEQTTAVTGGTGVHDVYFVFSGGSGIANVDYFKIH</sequence>
<dbReference type="SMART" id="SM00606">
    <property type="entry name" value="CBD_IV"/>
    <property type="match status" value="1"/>
</dbReference>
<gene>
    <name evidence="3" type="ORF">CCY01nite_09650</name>
</gene>
<dbReference type="RefSeq" id="WP_186830911.1">
    <property type="nucleotide sequence ID" value="NZ_BKAU01000001.1"/>
</dbReference>
<reference evidence="3 4" key="1">
    <citation type="submission" date="2019-07" db="EMBL/GenBank/DDBJ databases">
        <title>Whole genome shotgun sequence of Chitinophaga cymbidii NBRC 109752.</title>
        <authorList>
            <person name="Hosoyama A."/>
            <person name="Uohara A."/>
            <person name="Ohji S."/>
            <person name="Ichikawa N."/>
        </authorList>
    </citation>
    <scope>NUCLEOTIDE SEQUENCE [LARGE SCALE GENOMIC DNA]</scope>
    <source>
        <strain evidence="3 4">NBRC 109752</strain>
    </source>
</reference>
<dbReference type="PANTHER" id="PTHR36453">
    <property type="entry name" value="SECRETED PROTEIN-RELATED"/>
    <property type="match status" value="1"/>
</dbReference>
<dbReference type="Pfam" id="PF03422">
    <property type="entry name" value="CBM_6"/>
    <property type="match status" value="1"/>
</dbReference>